<dbReference type="GO" id="GO:0035999">
    <property type="term" value="P:tetrahydrofolate interconversion"/>
    <property type="evidence" value="ECO:0007669"/>
    <property type="project" value="UniProtKB-UniPathway"/>
</dbReference>
<dbReference type="InterPro" id="IPR029041">
    <property type="entry name" value="FAD-linked_oxidoreductase-like"/>
</dbReference>
<dbReference type="InterPro" id="IPR004620">
    <property type="entry name" value="MTHF_reductase_bac"/>
</dbReference>
<dbReference type="GO" id="GO:0071949">
    <property type="term" value="F:FAD binding"/>
    <property type="evidence" value="ECO:0007669"/>
    <property type="project" value="TreeGrafter"/>
</dbReference>
<dbReference type="Pfam" id="PF02219">
    <property type="entry name" value="MTHFR"/>
    <property type="match status" value="1"/>
</dbReference>
<dbReference type="NCBIfam" id="TIGR00676">
    <property type="entry name" value="fadh2"/>
    <property type="match status" value="1"/>
</dbReference>
<dbReference type="GO" id="GO:0106312">
    <property type="term" value="F:methylenetetrahydrofolate reductase (NADH) activity"/>
    <property type="evidence" value="ECO:0007669"/>
    <property type="project" value="UniProtKB-EC"/>
</dbReference>
<comment type="pathway">
    <text evidence="10">Amino-acid biosynthesis; L-methionine biosynthesis via de novo pathway.</text>
</comment>
<keyword evidence="9" id="KW-0486">Methionine biosynthesis</keyword>
<name>A0A4D6Y4N3_9GAMM</name>
<dbReference type="GO" id="GO:0005829">
    <property type="term" value="C:cytosol"/>
    <property type="evidence" value="ECO:0007669"/>
    <property type="project" value="InterPro"/>
</dbReference>
<keyword evidence="8" id="KW-0520">NAD</keyword>
<protein>
    <recommendedName>
        <fullName evidence="12">Methylenetetrahydrofolate reductase</fullName>
        <ecNumber evidence="12">1.5.1.54</ecNumber>
    </recommendedName>
</protein>
<evidence type="ECO:0000256" key="10">
    <source>
        <dbReference type="ARBA" id="ARBA00034478"/>
    </source>
</evidence>
<evidence type="ECO:0000256" key="11">
    <source>
        <dbReference type="ARBA" id="ARBA00048628"/>
    </source>
</evidence>
<dbReference type="CDD" id="cd00537">
    <property type="entry name" value="MTHFR"/>
    <property type="match status" value="1"/>
</dbReference>
<keyword evidence="6 12" id="KW-0274">FAD</keyword>
<dbReference type="InterPro" id="IPR003171">
    <property type="entry name" value="Mehydrof_redctse-like"/>
</dbReference>
<evidence type="ECO:0000313" key="13">
    <source>
        <dbReference type="EMBL" id="QCI21374.1"/>
    </source>
</evidence>
<proteinExistence type="inferred from homology"/>
<evidence type="ECO:0000256" key="6">
    <source>
        <dbReference type="ARBA" id="ARBA00022827"/>
    </source>
</evidence>
<sequence length="292" mass="34100">MYTVSQYHQDMIYQRRDNIRHCIKCSFELFPPKNSIAEEHFWHVVEKLSKLKPTFFSVTHGANNGERQKTYDFVKKIYKKTGINTAAHLTCVNTSTKELKKTAEEYWNNGIKSIIALRGDTSEKNYKHHMYAVDLVNLLKKIENFDIAVAAYPELHPESKNVQCDIMNLKKKIDAGANRAITQFFFNVEHYLYFRDNCVKNKIHVEIIPGILPVYSFNQLQRFSKMTNVTIPNWMFEIFYGLNSDLVTQQFIGCSIVLDMVKVLSREGVKNFHFYTLNKSEIVYVVCHMLGL</sequence>
<dbReference type="GO" id="GO:0009086">
    <property type="term" value="P:methionine biosynthetic process"/>
    <property type="evidence" value="ECO:0007669"/>
    <property type="project" value="UniProtKB-KW"/>
</dbReference>
<evidence type="ECO:0000256" key="8">
    <source>
        <dbReference type="ARBA" id="ARBA00023027"/>
    </source>
</evidence>
<evidence type="ECO:0000313" key="14">
    <source>
        <dbReference type="Proteomes" id="UP000298773"/>
    </source>
</evidence>
<dbReference type="SUPFAM" id="SSF51730">
    <property type="entry name" value="FAD-linked oxidoreductase"/>
    <property type="match status" value="1"/>
</dbReference>
<gene>
    <name evidence="13" type="ORF">D9V69_00230</name>
</gene>
<comment type="cofactor">
    <cofactor evidence="1 12">
        <name>FAD</name>
        <dbReference type="ChEBI" id="CHEBI:57692"/>
    </cofactor>
</comment>
<dbReference type="Proteomes" id="UP000298773">
    <property type="component" value="Chromosome"/>
</dbReference>
<keyword evidence="4" id="KW-0028">Amino-acid biosynthesis</keyword>
<comment type="similarity">
    <text evidence="3 12">Belongs to the methylenetetrahydrofolate reductase family.</text>
</comment>
<dbReference type="PANTHER" id="PTHR45754">
    <property type="entry name" value="METHYLENETETRAHYDROFOLATE REDUCTASE"/>
    <property type="match status" value="1"/>
</dbReference>
<dbReference type="Gene3D" id="3.20.20.220">
    <property type="match status" value="1"/>
</dbReference>
<evidence type="ECO:0000256" key="3">
    <source>
        <dbReference type="ARBA" id="ARBA00006743"/>
    </source>
</evidence>
<keyword evidence="7 12" id="KW-0560">Oxidoreductase</keyword>
<organism evidence="13 14">
    <name type="scientific">Buchnera aphidicola</name>
    <name type="common">Hyadaphis tataricae</name>
    <dbReference type="NCBI Taxonomy" id="1241859"/>
    <lineage>
        <taxon>Bacteria</taxon>
        <taxon>Pseudomonadati</taxon>
        <taxon>Pseudomonadota</taxon>
        <taxon>Gammaproteobacteria</taxon>
        <taxon>Enterobacterales</taxon>
        <taxon>Erwiniaceae</taxon>
        <taxon>Buchnera</taxon>
    </lineage>
</organism>
<dbReference type="RefSeq" id="WP_158356346.1">
    <property type="nucleotide sequence ID" value="NZ_CP034873.1"/>
</dbReference>
<evidence type="ECO:0000256" key="5">
    <source>
        <dbReference type="ARBA" id="ARBA00022630"/>
    </source>
</evidence>
<dbReference type="NCBIfam" id="NF006950">
    <property type="entry name" value="PRK09432.1"/>
    <property type="match status" value="1"/>
</dbReference>
<evidence type="ECO:0000256" key="9">
    <source>
        <dbReference type="ARBA" id="ARBA00023167"/>
    </source>
</evidence>
<evidence type="ECO:0000256" key="7">
    <source>
        <dbReference type="ARBA" id="ARBA00023002"/>
    </source>
</evidence>
<evidence type="ECO:0000256" key="12">
    <source>
        <dbReference type="RuleBase" id="RU003862"/>
    </source>
</evidence>
<comment type="pathway">
    <text evidence="2 12">One-carbon metabolism; tetrahydrofolate interconversion.</text>
</comment>
<comment type="catalytic activity">
    <reaction evidence="11">
        <text>(6S)-5-methyl-5,6,7,8-tetrahydrofolate + NAD(+) = (6R)-5,10-methylene-5,6,7,8-tetrahydrofolate + NADH + H(+)</text>
        <dbReference type="Rhea" id="RHEA:19821"/>
        <dbReference type="ChEBI" id="CHEBI:15378"/>
        <dbReference type="ChEBI" id="CHEBI:15636"/>
        <dbReference type="ChEBI" id="CHEBI:18608"/>
        <dbReference type="ChEBI" id="CHEBI:57540"/>
        <dbReference type="ChEBI" id="CHEBI:57945"/>
        <dbReference type="EC" id="1.5.1.54"/>
    </reaction>
    <physiologicalReaction direction="right-to-left" evidence="11">
        <dbReference type="Rhea" id="RHEA:19823"/>
    </physiologicalReaction>
</comment>
<reference evidence="13 14" key="2">
    <citation type="submission" date="2019-05" db="EMBL/GenBank/DDBJ databases">
        <title>Genome evolution of the obligate endosymbiont Buchnera aphidicola.</title>
        <authorList>
            <person name="Moran N.A."/>
        </authorList>
    </citation>
    <scope>NUCLEOTIDE SEQUENCE [LARGE SCALE GENOMIC DNA]</scope>
    <source>
        <strain evidence="13 14">Hta</strain>
    </source>
</reference>
<accession>A0A4D6Y4N3</accession>
<dbReference type="OrthoDB" id="9812555at2"/>
<dbReference type="PANTHER" id="PTHR45754:SF3">
    <property type="entry name" value="METHYLENETETRAHYDROFOLATE REDUCTASE (NADPH)"/>
    <property type="match status" value="1"/>
</dbReference>
<evidence type="ECO:0000256" key="1">
    <source>
        <dbReference type="ARBA" id="ARBA00001974"/>
    </source>
</evidence>
<evidence type="ECO:0000256" key="2">
    <source>
        <dbReference type="ARBA" id="ARBA00004777"/>
    </source>
</evidence>
<keyword evidence="5 12" id="KW-0285">Flavoprotein</keyword>
<dbReference type="AlphaFoldDB" id="A0A4D6Y4N3"/>
<dbReference type="EMBL" id="CP034873">
    <property type="protein sequence ID" value="QCI21374.1"/>
    <property type="molecule type" value="Genomic_DNA"/>
</dbReference>
<dbReference type="EC" id="1.5.1.54" evidence="12"/>
<evidence type="ECO:0000256" key="4">
    <source>
        <dbReference type="ARBA" id="ARBA00022605"/>
    </source>
</evidence>
<reference evidence="13 14" key="1">
    <citation type="submission" date="2018-12" db="EMBL/GenBank/DDBJ databases">
        <authorList>
            <person name="Chong R.A."/>
        </authorList>
    </citation>
    <scope>NUCLEOTIDE SEQUENCE [LARGE SCALE GENOMIC DNA]</scope>
    <source>
        <strain evidence="13 14">Hta</strain>
    </source>
</reference>
<dbReference type="UniPathway" id="UPA00193"/>